<dbReference type="PANTHER" id="PTHR23351:SF24">
    <property type="entry name" value="ACTIVATING TRANSCRIPTION FACTOR 3-RELATED"/>
    <property type="match status" value="1"/>
</dbReference>
<proteinExistence type="predicted"/>
<feature type="compositionally biased region" description="Polar residues" evidence="4">
    <location>
        <begin position="590"/>
        <end position="602"/>
    </location>
</feature>
<feature type="region of interest" description="Disordered" evidence="4">
    <location>
        <begin position="578"/>
        <end position="602"/>
    </location>
</feature>
<dbReference type="GO" id="GO:0000981">
    <property type="term" value="F:DNA-binding transcription factor activity, RNA polymerase II-specific"/>
    <property type="evidence" value="ECO:0007669"/>
    <property type="project" value="TreeGrafter"/>
</dbReference>
<evidence type="ECO:0000313" key="6">
    <source>
        <dbReference type="EMBL" id="GFR78937.1"/>
    </source>
</evidence>
<keyword evidence="3" id="KW-0804">Transcription</keyword>
<dbReference type="PROSITE" id="PS50217">
    <property type="entry name" value="BZIP"/>
    <property type="match status" value="1"/>
</dbReference>
<dbReference type="EMBL" id="BMAT01001068">
    <property type="protein sequence ID" value="GFR78937.1"/>
    <property type="molecule type" value="Genomic_DNA"/>
</dbReference>
<feature type="compositionally biased region" description="Low complexity" evidence="4">
    <location>
        <begin position="520"/>
        <end position="543"/>
    </location>
</feature>
<dbReference type="InterPro" id="IPR004827">
    <property type="entry name" value="bZIP"/>
</dbReference>
<keyword evidence="1" id="KW-0805">Transcription regulation</keyword>
<feature type="domain" description="BZIP" evidence="5">
    <location>
        <begin position="23"/>
        <end position="86"/>
    </location>
</feature>
<dbReference type="InterPro" id="IPR046347">
    <property type="entry name" value="bZIP_sf"/>
</dbReference>
<dbReference type="SMART" id="SM00338">
    <property type="entry name" value="BRLZ"/>
    <property type="match status" value="1"/>
</dbReference>
<comment type="caution">
    <text evidence="6">The sequence shown here is derived from an EMBL/GenBank/DDBJ whole genome shotgun (WGS) entry which is preliminary data.</text>
</comment>
<dbReference type="PANTHER" id="PTHR23351">
    <property type="entry name" value="FOS TRANSCRIPTION FACTOR-RELATED"/>
    <property type="match status" value="1"/>
</dbReference>
<organism evidence="6 7">
    <name type="scientific">Elysia marginata</name>
    <dbReference type="NCBI Taxonomy" id="1093978"/>
    <lineage>
        <taxon>Eukaryota</taxon>
        <taxon>Metazoa</taxon>
        <taxon>Spiralia</taxon>
        <taxon>Lophotrochozoa</taxon>
        <taxon>Mollusca</taxon>
        <taxon>Gastropoda</taxon>
        <taxon>Heterobranchia</taxon>
        <taxon>Euthyneura</taxon>
        <taxon>Panpulmonata</taxon>
        <taxon>Sacoglossa</taxon>
        <taxon>Placobranchoidea</taxon>
        <taxon>Plakobranchidae</taxon>
        <taxon>Elysia</taxon>
    </lineage>
</organism>
<dbReference type="Gene3D" id="1.20.5.170">
    <property type="match status" value="1"/>
</dbReference>
<evidence type="ECO:0000313" key="7">
    <source>
        <dbReference type="Proteomes" id="UP000762676"/>
    </source>
</evidence>
<feature type="region of interest" description="Disordered" evidence="4">
    <location>
        <begin position="516"/>
        <end position="547"/>
    </location>
</feature>
<feature type="region of interest" description="Disordered" evidence="4">
    <location>
        <begin position="114"/>
        <end position="144"/>
    </location>
</feature>
<dbReference type="GO" id="GO:0000978">
    <property type="term" value="F:RNA polymerase II cis-regulatory region sequence-specific DNA binding"/>
    <property type="evidence" value="ECO:0007669"/>
    <property type="project" value="TreeGrafter"/>
</dbReference>
<gene>
    <name evidence="6" type="ORF">ElyMa_000543400</name>
</gene>
<evidence type="ECO:0000259" key="5">
    <source>
        <dbReference type="PROSITE" id="PS50217"/>
    </source>
</evidence>
<feature type="region of interest" description="Disordered" evidence="4">
    <location>
        <begin position="407"/>
        <end position="435"/>
    </location>
</feature>
<reference evidence="6 7" key="1">
    <citation type="journal article" date="2021" name="Elife">
        <title>Chloroplast acquisition without the gene transfer in kleptoplastic sea slugs, Plakobranchus ocellatus.</title>
        <authorList>
            <person name="Maeda T."/>
            <person name="Takahashi S."/>
            <person name="Yoshida T."/>
            <person name="Shimamura S."/>
            <person name="Takaki Y."/>
            <person name="Nagai Y."/>
            <person name="Toyoda A."/>
            <person name="Suzuki Y."/>
            <person name="Arimoto A."/>
            <person name="Ishii H."/>
            <person name="Satoh N."/>
            <person name="Nishiyama T."/>
            <person name="Hasebe M."/>
            <person name="Maruyama T."/>
            <person name="Minagawa J."/>
            <person name="Obokata J."/>
            <person name="Shigenobu S."/>
        </authorList>
    </citation>
    <scope>NUCLEOTIDE SEQUENCE [LARGE SCALE GENOMIC DNA]</scope>
</reference>
<evidence type="ECO:0000256" key="4">
    <source>
        <dbReference type="SAM" id="MobiDB-lite"/>
    </source>
</evidence>
<name>A0AAV4FZP5_9GAST</name>
<accession>A0AAV4FZP5</accession>
<protein>
    <submittedName>
        <fullName evidence="6">Basic leucine zipper transcriptional factor ATF-like 3</fullName>
    </submittedName>
</protein>
<evidence type="ECO:0000256" key="2">
    <source>
        <dbReference type="ARBA" id="ARBA00023125"/>
    </source>
</evidence>
<evidence type="ECO:0000256" key="3">
    <source>
        <dbReference type="ARBA" id="ARBA00023163"/>
    </source>
</evidence>
<dbReference type="Proteomes" id="UP000762676">
    <property type="component" value="Unassembled WGS sequence"/>
</dbReference>
<sequence length="661" mass="71503">MRMAGKGIDFTITLFMQLTSEEVSKRSRRRELNRLAARRSREKGQRRKDMLVEEIRKLQSHNTELMDMLGNLTEQRNQIIDTLRQHMKQCSDYEATQKASVGLSHRVLSMLGVHTSEPEPPEPPQLALSGPSVPTAPVQPPPAVADVSGMSALYISTSELGSSPSKHTMSPGPYKNELGSCHPSPHVLNLDNLSGPLTNFQEGFKEPVSPLIDSIVANSSIKSSGEKFHEKFHVSENSKVQIMLQSPAPNLQAQVFLMSSPDISSPLLRPNPSVQSYALRTSTTFSTIDSSNLAQVKTVLDVDPKAWSSSPSPTRTAVNIQVPILKEGPPLVPILPKPGKLYERRNSIASLSGSSEEGIAMLLPHASLIGTSSSPMQSAPSDSGLGSSQEEGGDGIGEEVVQYKHKLMKHRKQHSSDFTHPSRRGGMVGEGKAAVGRPSLLERSFSFPSSRSEHLRSSSSDTLKYQSPAVFTASTFPSSSQASSSSLGFPQNNKSSKTNSGFAAISLPTCVSPSVTTSKSMSEALPSELPSSFSSSEDLSALPTGSKKTSSIFKFYETTTDTPFVSDTMDEVEARGWASPMDTWPPAGPSRSSHQFSLQFPTQERRWSVDDYPVVPLNLSRRSSQDEIGGVSESIQRTASSRSNSPASLSGSHRETYGPNS</sequence>
<feature type="compositionally biased region" description="Polar residues" evidence="4">
    <location>
        <begin position="487"/>
        <end position="500"/>
    </location>
</feature>
<evidence type="ECO:0000256" key="1">
    <source>
        <dbReference type="ARBA" id="ARBA00023015"/>
    </source>
</evidence>
<feature type="compositionally biased region" description="Low complexity" evidence="4">
    <location>
        <begin position="372"/>
        <end position="383"/>
    </location>
</feature>
<dbReference type="AlphaFoldDB" id="A0AAV4FZP5"/>
<feature type="region of interest" description="Disordered" evidence="4">
    <location>
        <begin position="618"/>
        <end position="661"/>
    </location>
</feature>
<dbReference type="SUPFAM" id="SSF57959">
    <property type="entry name" value="Leucine zipper domain"/>
    <property type="match status" value="1"/>
</dbReference>
<feature type="region of interest" description="Disordered" evidence="4">
    <location>
        <begin position="370"/>
        <end position="394"/>
    </location>
</feature>
<feature type="compositionally biased region" description="Basic and acidic residues" evidence="4">
    <location>
        <begin position="652"/>
        <end position="661"/>
    </location>
</feature>
<keyword evidence="2" id="KW-0238">DNA-binding</keyword>
<feature type="region of interest" description="Disordered" evidence="4">
    <location>
        <begin position="481"/>
        <end position="500"/>
    </location>
</feature>
<keyword evidence="7" id="KW-1185">Reference proteome</keyword>
<dbReference type="InterPro" id="IPR000837">
    <property type="entry name" value="AP-1"/>
</dbReference>
<feature type="compositionally biased region" description="Low complexity" evidence="4">
    <location>
        <begin position="640"/>
        <end position="651"/>
    </location>
</feature>
<dbReference type="GO" id="GO:0005634">
    <property type="term" value="C:nucleus"/>
    <property type="evidence" value="ECO:0007669"/>
    <property type="project" value="TreeGrafter"/>
</dbReference>
<dbReference type="Pfam" id="PF00170">
    <property type="entry name" value="bZIP_1"/>
    <property type="match status" value="1"/>
</dbReference>